<evidence type="ECO:0000256" key="1">
    <source>
        <dbReference type="SAM" id="MobiDB-lite"/>
    </source>
</evidence>
<keyword evidence="2" id="KW-1133">Transmembrane helix</keyword>
<feature type="transmembrane region" description="Helical" evidence="2">
    <location>
        <begin position="158"/>
        <end position="177"/>
    </location>
</feature>
<dbReference type="PANTHER" id="PTHR45270">
    <property type="entry name" value="OS03G0832900 PROTEIN"/>
    <property type="match status" value="1"/>
</dbReference>
<feature type="region of interest" description="Disordered" evidence="1">
    <location>
        <begin position="407"/>
        <end position="426"/>
    </location>
</feature>
<sequence length="598" mass="67770">MEDIMLSKETLKWVLSETHCYAVAAVKCMGCFKETVGVSLARHWPSVCYGCSRLCFLMMRWKDCLVRGFRSLFGLGTAALLVIIWSCFLCLTSMSCLLALLLTMGAAACAIHYLGHTPGIFIVGLIAILVLWMYGNFWITGTLFIIGGYLFSRKHARLVVLVATLYALHYVKVQVGWSGILVSVNLAFISNDALNNILQWCDNLSEKRQLEEQNFPDSFVEDKFRPESDFFVPTDEPETEKVQPPNDETEKVPPPNDDSEKVQPPNDDSEKVQPPTDETVKVQPPTGKAEKVDRCESSSRPASTTIVLNKLKESSTVAVVKDDVNAVNEMKRILGCVDHYDALGLSRYKKIDAVLLKKEYRKKAMLVHPDKNMGSALASESFKKIQCAYEVLSDSLKKRDYDEQLRKKESKSLSHKSPSTSDQDPAYCSVESRRIQCTKCGHSHIWTCTNRIKSKARWCQDCCQFHPAKDGDGWVEYRGSLSFDRPNKVEIPRAFVCAESKIFDVSEWAICQGMGCRPNTHRPTFHVNMVGLEKPERSNSSRYPWDLDAKMADEEEEFELWLKQALASGLFTETSKRRKSWGPFKLPQKKGSKRERKN</sequence>
<dbReference type="PROSITE" id="PS50076">
    <property type="entry name" value="DNAJ_2"/>
    <property type="match status" value="1"/>
</dbReference>
<dbReference type="InterPro" id="IPR036869">
    <property type="entry name" value="J_dom_sf"/>
</dbReference>
<dbReference type="SUPFAM" id="SSF46565">
    <property type="entry name" value="Chaperone J-domain"/>
    <property type="match status" value="1"/>
</dbReference>
<dbReference type="EMBL" id="PKPP01020342">
    <property type="protein sequence ID" value="PWA35270.1"/>
    <property type="molecule type" value="Genomic_DNA"/>
</dbReference>
<comment type="caution">
    <text evidence="4">The sequence shown here is derived from an EMBL/GenBank/DDBJ whole genome shotgun (WGS) entry which is preliminary data.</text>
</comment>
<evidence type="ECO:0000256" key="2">
    <source>
        <dbReference type="SAM" id="Phobius"/>
    </source>
</evidence>
<dbReference type="PANTHER" id="PTHR45270:SF5">
    <property type="entry name" value="DNAJ DOMAIN, CLEAVAGE INDUCING MOLECULAR CHAPERONE, JIV, CHAPERONE J-DOMAIN SUPERFAMILY"/>
    <property type="match status" value="1"/>
</dbReference>
<dbReference type="CDD" id="cd06257">
    <property type="entry name" value="DnaJ"/>
    <property type="match status" value="1"/>
</dbReference>
<dbReference type="Pfam" id="PF00226">
    <property type="entry name" value="DnaJ"/>
    <property type="match status" value="1"/>
</dbReference>
<keyword evidence="2" id="KW-0472">Membrane</keyword>
<proteinExistence type="predicted"/>
<evidence type="ECO:0000313" key="4">
    <source>
        <dbReference type="EMBL" id="PWA35270.1"/>
    </source>
</evidence>
<feature type="domain" description="J" evidence="3">
    <location>
        <begin position="338"/>
        <end position="405"/>
    </location>
</feature>
<feature type="transmembrane region" description="Helical" evidence="2">
    <location>
        <begin position="120"/>
        <end position="146"/>
    </location>
</feature>
<evidence type="ECO:0000313" key="5">
    <source>
        <dbReference type="Proteomes" id="UP000245207"/>
    </source>
</evidence>
<dbReference type="AlphaFoldDB" id="A0A2U1KES8"/>
<evidence type="ECO:0000259" key="3">
    <source>
        <dbReference type="PROSITE" id="PS50076"/>
    </source>
</evidence>
<keyword evidence="2" id="KW-0812">Transmembrane</keyword>
<dbReference type="Proteomes" id="UP000245207">
    <property type="component" value="Unassembled WGS sequence"/>
</dbReference>
<feature type="region of interest" description="Disordered" evidence="1">
    <location>
        <begin position="574"/>
        <end position="598"/>
    </location>
</feature>
<dbReference type="Gene3D" id="1.10.287.110">
    <property type="entry name" value="DnaJ domain"/>
    <property type="match status" value="1"/>
</dbReference>
<dbReference type="PROSITE" id="PS00636">
    <property type="entry name" value="DNAJ_1"/>
    <property type="match status" value="1"/>
</dbReference>
<gene>
    <name evidence="4" type="ORF">CTI12_AA585100</name>
</gene>
<dbReference type="Pfam" id="PF14901">
    <property type="entry name" value="Jiv90"/>
    <property type="match status" value="1"/>
</dbReference>
<dbReference type="InterPro" id="IPR001623">
    <property type="entry name" value="DnaJ_domain"/>
</dbReference>
<protein>
    <submittedName>
        <fullName evidence="4">DnaJ domain, Cleavage inducing molecular chaperone, Jiv</fullName>
    </submittedName>
</protein>
<keyword evidence="5" id="KW-1185">Reference proteome</keyword>
<dbReference type="OrthoDB" id="1507364at2759"/>
<name>A0A2U1KES8_ARTAN</name>
<feature type="transmembrane region" description="Helical" evidence="2">
    <location>
        <begin position="68"/>
        <end position="89"/>
    </location>
</feature>
<dbReference type="InterPro" id="IPR018253">
    <property type="entry name" value="DnaJ_domain_CS"/>
</dbReference>
<reference evidence="4 5" key="1">
    <citation type="journal article" date="2018" name="Mol. Plant">
        <title>The genome of Artemisia annua provides insight into the evolution of Asteraceae family and artemisinin biosynthesis.</title>
        <authorList>
            <person name="Shen Q."/>
            <person name="Zhang L."/>
            <person name="Liao Z."/>
            <person name="Wang S."/>
            <person name="Yan T."/>
            <person name="Shi P."/>
            <person name="Liu M."/>
            <person name="Fu X."/>
            <person name="Pan Q."/>
            <person name="Wang Y."/>
            <person name="Lv Z."/>
            <person name="Lu X."/>
            <person name="Zhang F."/>
            <person name="Jiang W."/>
            <person name="Ma Y."/>
            <person name="Chen M."/>
            <person name="Hao X."/>
            <person name="Li L."/>
            <person name="Tang Y."/>
            <person name="Lv G."/>
            <person name="Zhou Y."/>
            <person name="Sun X."/>
            <person name="Brodelius P.E."/>
            <person name="Rose J.K.C."/>
            <person name="Tang K."/>
        </authorList>
    </citation>
    <scope>NUCLEOTIDE SEQUENCE [LARGE SCALE GENOMIC DNA]</scope>
    <source>
        <strain evidence="5">cv. Huhao1</strain>
        <tissue evidence="4">Leaf</tissue>
    </source>
</reference>
<feature type="transmembrane region" description="Helical" evidence="2">
    <location>
        <begin position="96"/>
        <end position="114"/>
    </location>
</feature>
<feature type="region of interest" description="Disordered" evidence="1">
    <location>
        <begin position="230"/>
        <end position="300"/>
    </location>
</feature>
<feature type="compositionally biased region" description="Basic residues" evidence="1">
    <location>
        <begin position="587"/>
        <end position="598"/>
    </location>
</feature>
<dbReference type="PRINTS" id="PR00625">
    <property type="entry name" value="JDOMAIN"/>
</dbReference>
<dbReference type="SMART" id="SM00271">
    <property type="entry name" value="DnaJ"/>
    <property type="match status" value="1"/>
</dbReference>
<dbReference type="InterPro" id="IPR032843">
    <property type="entry name" value="Jiv"/>
</dbReference>
<accession>A0A2U1KES8</accession>
<feature type="compositionally biased region" description="Basic and acidic residues" evidence="1">
    <location>
        <begin position="288"/>
        <end position="297"/>
    </location>
</feature>
<organism evidence="4 5">
    <name type="scientific">Artemisia annua</name>
    <name type="common">Sweet wormwood</name>
    <dbReference type="NCBI Taxonomy" id="35608"/>
    <lineage>
        <taxon>Eukaryota</taxon>
        <taxon>Viridiplantae</taxon>
        <taxon>Streptophyta</taxon>
        <taxon>Embryophyta</taxon>
        <taxon>Tracheophyta</taxon>
        <taxon>Spermatophyta</taxon>
        <taxon>Magnoliopsida</taxon>
        <taxon>eudicotyledons</taxon>
        <taxon>Gunneridae</taxon>
        <taxon>Pentapetalae</taxon>
        <taxon>asterids</taxon>
        <taxon>campanulids</taxon>
        <taxon>Asterales</taxon>
        <taxon>Asteraceae</taxon>
        <taxon>Asteroideae</taxon>
        <taxon>Anthemideae</taxon>
        <taxon>Artemisiinae</taxon>
        <taxon>Artemisia</taxon>
    </lineage>
</organism>